<organism evidence="10 11">
    <name type="scientific">Tissierella pigra</name>
    <dbReference type="NCBI Taxonomy" id="2607614"/>
    <lineage>
        <taxon>Bacteria</taxon>
        <taxon>Bacillati</taxon>
        <taxon>Bacillota</taxon>
        <taxon>Tissierellia</taxon>
        <taxon>Tissierellales</taxon>
        <taxon>Tissierellaceae</taxon>
        <taxon>Tissierella</taxon>
    </lineage>
</organism>
<comment type="similarity">
    <text evidence="1 7">Belongs to the UPF0758 family.</text>
</comment>
<dbReference type="InterPro" id="IPR001405">
    <property type="entry name" value="UPF0758"/>
</dbReference>
<proteinExistence type="inferred from homology"/>
<keyword evidence="3" id="KW-0479">Metal-binding</keyword>
<feature type="domain" description="MPN" evidence="9">
    <location>
        <begin position="74"/>
        <end position="197"/>
    </location>
</feature>
<dbReference type="PANTHER" id="PTHR30471">
    <property type="entry name" value="DNA REPAIR PROTEIN RADC"/>
    <property type="match status" value="1"/>
</dbReference>
<evidence type="ECO:0000256" key="6">
    <source>
        <dbReference type="ARBA" id="ARBA00023049"/>
    </source>
</evidence>
<keyword evidence="4" id="KW-0378">Hydrolase</keyword>
<name>A0A6N7XMW1_9FIRM</name>
<evidence type="ECO:0000256" key="4">
    <source>
        <dbReference type="ARBA" id="ARBA00022801"/>
    </source>
</evidence>
<protein>
    <submittedName>
        <fullName evidence="10">DNA repair protein RadC</fullName>
    </submittedName>
</protein>
<keyword evidence="2" id="KW-0645">Protease</keyword>
<evidence type="ECO:0000313" key="11">
    <source>
        <dbReference type="Proteomes" id="UP000469523"/>
    </source>
</evidence>
<dbReference type="InterPro" id="IPR025657">
    <property type="entry name" value="RadC_JAB"/>
</dbReference>
<evidence type="ECO:0000256" key="7">
    <source>
        <dbReference type="RuleBase" id="RU003797"/>
    </source>
</evidence>
<dbReference type="PANTHER" id="PTHR30471:SF3">
    <property type="entry name" value="UPF0758 PROTEIN YEES-RELATED"/>
    <property type="match status" value="1"/>
</dbReference>
<dbReference type="GO" id="GO:0008237">
    <property type="term" value="F:metallopeptidase activity"/>
    <property type="evidence" value="ECO:0007669"/>
    <property type="project" value="UniProtKB-KW"/>
</dbReference>
<evidence type="ECO:0000256" key="3">
    <source>
        <dbReference type="ARBA" id="ARBA00022723"/>
    </source>
</evidence>
<dbReference type="AlphaFoldDB" id="A0A6N7XMW1"/>
<evidence type="ECO:0000256" key="8">
    <source>
        <dbReference type="SAM" id="MobiDB-lite"/>
    </source>
</evidence>
<comment type="caution">
    <text evidence="10">The sequence shown here is derived from an EMBL/GenBank/DDBJ whole genome shotgun (WGS) entry which is preliminary data.</text>
</comment>
<dbReference type="Pfam" id="PF04002">
    <property type="entry name" value="RadC"/>
    <property type="match status" value="1"/>
</dbReference>
<keyword evidence="5" id="KW-0862">Zinc</keyword>
<gene>
    <name evidence="10" type="primary">radC</name>
    <name evidence="10" type="ORF">FYJ83_11735</name>
</gene>
<keyword evidence="11" id="KW-1185">Reference proteome</keyword>
<dbReference type="PROSITE" id="PS50249">
    <property type="entry name" value="MPN"/>
    <property type="match status" value="1"/>
</dbReference>
<evidence type="ECO:0000256" key="1">
    <source>
        <dbReference type="ARBA" id="ARBA00010243"/>
    </source>
</evidence>
<feature type="region of interest" description="Disordered" evidence="8">
    <location>
        <begin position="214"/>
        <end position="246"/>
    </location>
</feature>
<dbReference type="Proteomes" id="UP000469523">
    <property type="component" value="Unassembled WGS sequence"/>
</dbReference>
<dbReference type="EMBL" id="VUNQ01000025">
    <property type="protein sequence ID" value="MSU02142.1"/>
    <property type="molecule type" value="Genomic_DNA"/>
</dbReference>
<sequence>MYKQDESKFIELFSKLTGVSKATLKNYLKEYSINSIFEHPASLTTNESQLNKIKSINEMNNLYNNLSQHKDIYKITSPQDIGSYFQNRFNNIMDREYLSVAFLDTKNQVIEAKIIFTGTLSASLVHPRDIMKEALMLDSNSIIISHNHPSGNPHPSVEDRGITARLVEAGSALGIKVLDHIITGRNSYYSFKEHNESALVSEFETSYGSLAKERTSLSDKIDRAKEKSKEVNKDKKPQVKIELERN</sequence>
<keyword evidence="6" id="KW-0482">Metalloprotease</keyword>
<evidence type="ECO:0000313" key="10">
    <source>
        <dbReference type="EMBL" id="MSU02142.1"/>
    </source>
</evidence>
<evidence type="ECO:0000259" key="9">
    <source>
        <dbReference type="PROSITE" id="PS50249"/>
    </source>
</evidence>
<dbReference type="RefSeq" id="WP_154440794.1">
    <property type="nucleotide sequence ID" value="NZ_VUNQ01000025.1"/>
</dbReference>
<dbReference type="CDD" id="cd08071">
    <property type="entry name" value="MPN_DUF2466"/>
    <property type="match status" value="1"/>
</dbReference>
<reference evidence="10 11" key="1">
    <citation type="submission" date="2019-09" db="EMBL/GenBank/DDBJ databases">
        <title>In-depth cultivation of the pig gut microbiome towards novel bacterial diversity and tailored functional studies.</title>
        <authorList>
            <person name="Wylensek D."/>
            <person name="Hitch T.C.A."/>
            <person name="Clavel T."/>
        </authorList>
    </citation>
    <scope>NUCLEOTIDE SEQUENCE [LARGE SCALE GENOMIC DNA]</scope>
    <source>
        <strain evidence="10 11">WCA3-693-APC-4?</strain>
    </source>
</reference>
<dbReference type="PROSITE" id="PS01302">
    <property type="entry name" value="UPF0758"/>
    <property type="match status" value="1"/>
</dbReference>
<dbReference type="GO" id="GO:0046872">
    <property type="term" value="F:metal ion binding"/>
    <property type="evidence" value="ECO:0007669"/>
    <property type="project" value="UniProtKB-KW"/>
</dbReference>
<evidence type="ECO:0000256" key="5">
    <source>
        <dbReference type="ARBA" id="ARBA00022833"/>
    </source>
</evidence>
<evidence type="ECO:0000256" key="2">
    <source>
        <dbReference type="ARBA" id="ARBA00022670"/>
    </source>
</evidence>
<dbReference type="GO" id="GO:0006508">
    <property type="term" value="P:proteolysis"/>
    <property type="evidence" value="ECO:0007669"/>
    <property type="project" value="UniProtKB-KW"/>
</dbReference>
<dbReference type="Gene3D" id="3.40.140.10">
    <property type="entry name" value="Cytidine Deaminase, domain 2"/>
    <property type="match status" value="1"/>
</dbReference>
<accession>A0A6N7XMW1</accession>
<dbReference type="NCBIfam" id="TIGR00608">
    <property type="entry name" value="radc"/>
    <property type="match status" value="1"/>
</dbReference>
<dbReference type="InterPro" id="IPR037518">
    <property type="entry name" value="MPN"/>
</dbReference>
<dbReference type="InterPro" id="IPR020891">
    <property type="entry name" value="UPF0758_CS"/>
</dbReference>